<dbReference type="EMBL" id="JAPCXB010000068">
    <property type="protein sequence ID" value="KAJ1610749.1"/>
    <property type="molecule type" value="Genomic_DNA"/>
</dbReference>
<sequence>MEPSDSDPRILKSNSKNSKFINGRNQNTTTRGSNQQISKRKHKQFQKVYEDNHYDARNCSISERITTTETLSNSSPEFAVLMLVLIGNEIELMLADSQVYRGIFHSISTKGGTEQFVCIRFCRKITSLFSKELSKPIEDYHLFPLSSIYRISTVNINGIPTSFDSVSGELKGSHAERINTFMTDNEISHNNTHLHERALKPWISEDQSSNIVEEVLGNESLDCWDQFEENRAKFGVQGTFDENLYTTPLDYNAVTEEEKRNAELLADEIEKEQKTSSVNYIENQENDLIAENDEEMNFSSVYRSAPIRIGSSTATCSRLENESIKISETSTANDTCEINSSKLPKDSDPKSKPNFSFNPNAKEFLPRTIPNLQTMQGNSLSGYNTHIQESVDFPYEFQSQYHNSYNEHNQFPGAYPYNFEVHQPGNINSGIIQIHSTQLNGIEFDNELNRDCCEEANPCQIQCGGYYLPNHDETDASANIGYKYQDNSYDVQNTRAIYYYQEPEDVQNSGYYVADYEMSKWPNYQMNGPCYIPNNNSEQYSGYCNNSSQGTHY</sequence>
<dbReference type="InterPro" id="IPR009604">
    <property type="entry name" value="LsmAD_domain"/>
</dbReference>
<feature type="region of interest" description="Disordered" evidence="1">
    <location>
        <begin position="1"/>
        <end position="41"/>
    </location>
</feature>
<feature type="compositionally biased region" description="Basic and acidic residues" evidence="1">
    <location>
        <begin position="1"/>
        <end position="10"/>
    </location>
</feature>
<dbReference type="Pfam" id="PF06741">
    <property type="entry name" value="LsmAD"/>
    <property type="match status" value="1"/>
</dbReference>
<accession>A0ABQ8P779</accession>
<protein>
    <recommendedName>
        <fullName evidence="2">LsmAD domain-containing protein</fullName>
    </recommendedName>
</protein>
<comment type="caution">
    <text evidence="3">The sequence shown here is derived from an EMBL/GenBank/DDBJ whole genome shotgun (WGS) entry which is preliminary data.</text>
</comment>
<dbReference type="Proteomes" id="UP001071777">
    <property type="component" value="Unassembled WGS sequence"/>
</dbReference>
<reference evidence="3" key="1">
    <citation type="submission" date="2022-10" db="EMBL/GenBank/DDBJ databases">
        <title>Adaptive evolution leads to modifications in subtelomeric GC content in a zoonotic Cryptosporidium species.</title>
        <authorList>
            <person name="Li J."/>
            <person name="Feng Y."/>
            <person name="Xiao L."/>
        </authorList>
    </citation>
    <scope>NUCLEOTIDE SEQUENCE</scope>
    <source>
        <strain evidence="3">25894</strain>
    </source>
</reference>
<evidence type="ECO:0000313" key="4">
    <source>
        <dbReference type="Proteomes" id="UP001071777"/>
    </source>
</evidence>
<keyword evidence="4" id="KW-1185">Reference proteome</keyword>
<feature type="region of interest" description="Disordered" evidence="1">
    <location>
        <begin position="328"/>
        <end position="358"/>
    </location>
</feature>
<evidence type="ECO:0000259" key="2">
    <source>
        <dbReference type="SMART" id="SM01272"/>
    </source>
</evidence>
<feature type="compositionally biased region" description="Polar residues" evidence="1">
    <location>
        <begin position="12"/>
        <end position="37"/>
    </location>
</feature>
<evidence type="ECO:0000313" key="3">
    <source>
        <dbReference type="EMBL" id="KAJ1610749.1"/>
    </source>
</evidence>
<organism evidence="3 4">
    <name type="scientific">Cryptosporidium canis</name>
    <dbReference type="NCBI Taxonomy" id="195482"/>
    <lineage>
        <taxon>Eukaryota</taxon>
        <taxon>Sar</taxon>
        <taxon>Alveolata</taxon>
        <taxon>Apicomplexa</taxon>
        <taxon>Conoidasida</taxon>
        <taxon>Coccidia</taxon>
        <taxon>Eucoccidiorida</taxon>
        <taxon>Eimeriorina</taxon>
        <taxon>Cryptosporidiidae</taxon>
        <taxon>Cryptosporidium</taxon>
    </lineage>
</organism>
<dbReference type="PANTHER" id="PTHR12854">
    <property type="entry name" value="ATAXIN 2-RELATED"/>
    <property type="match status" value="1"/>
</dbReference>
<proteinExistence type="predicted"/>
<evidence type="ECO:0000256" key="1">
    <source>
        <dbReference type="SAM" id="MobiDB-lite"/>
    </source>
</evidence>
<name>A0ABQ8P779_9CRYT</name>
<gene>
    <name evidence="3" type="ORF">OJ252_1796</name>
</gene>
<dbReference type="InterPro" id="IPR045117">
    <property type="entry name" value="ATXN2-like"/>
</dbReference>
<dbReference type="SMART" id="SM01272">
    <property type="entry name" value="LsmAD"/>
    <property type="match status" value="1"/>
</dbReference>
<feature type="compositionally biased region" description="Polar residues" evidence="1">
    <location>
        <begin position="328"/>
        <end position="339"/>
    </location>
</feature>
<dbReference type="PANTHER" id="PTHR12854:SF7">
    <property type="entry name" value="ATAXIN-2 HOMOLOG"/>
    <property type="match status" value="1"/>
</dbReference>
<feature type="domain" description="LsmAD" evidence="2">
    <location>
        <begin position="234"/>
        <end position="304"/>
    </location>
</feature>